<protein>
    <submittedName>
        <fullName evidence="2">GNAT family acetyltransferase</fullName>
    </submittedName>
</protein>
<keyword evidence="2" id="KW-0808">Transferase</keyword>
<dbReference type="CDD" id="cd04301">
    <property type="entry name" value="NAT_SF"/>
    <property type="match status" value="1"/>
</dbReference>
<dbReference type="SUPFAM" id="SSF55729">
    <property type="entry name" value="Acyl-CoA N-acyltransferases (Nat)"/>
    <property type="match status" value="1"/>
</dbReference>
<dbReference type="OrthoDB" id="88131at2"/>
<dbReference type="Proteomes" id="UP000078486">
    <property type="component" value="Unassembled WGS sequence"/>
</dbReference>
<sequence length="166" mass="19214">MNTITPCRVEEEPVIHEIINDAANAYKGVIPADRWHEPYMSASELQSEIGKGVRFYGYREANRLLGVMGIQEVKEVTLIRHAYVRTQHRGKGIGGQLLAHLRQLTNRPVLIGTWKAATWAIRFYEKHGFALVTEREKNRLLKTYWTVPDRQIEESVVLADSRWCRK</sequence>
<organism evidence="2 3">
    <name type="scientific">Termitidicoccus mucosus</name>
    <dbReference type="NCBI Taxonomy" id="1184151"/>
    <lineage>
        <taxon>Bacteria</taxon>
        <taxon>Pseudomonadati</taxon>
        <taxon>Verrucomicrobiota</taxon>
        <taxon>Opitutia</taxon>
        <taxon>Opitutales</taxon>
        <taxon>Opitutaceae</taxon>
        <taxon>Termitidicoccus</taxon>
    </lineage>
</organism>
<feature type="domain" description="N-acetyltransferase" evidence="1">
    <location>
        <begin position="2"/>
        <end position="150"/>
    </location>
</feature>
<dbReference type="STRING" id="1184151.AW736_12845"/>
<gene>
    <name evidence="2" type="ORF">AW736_12845</name>
</gene>
<dbReference type="InterPro" id="IPR016181">
    <property type="entry name" value="Acyl_CoA_acyltransferase"/>
</dbReference>
<dbReference type="InterPro" id="IPR000182">
    <property type="entry name" value="GNAT_dom"/>
</dbReference>
<evidence type="ECO:0000313" key="2">
    <source>
        <dbReference type="EMBL" id="OAM89565.1"/>
    </source>
</evidence>
<reference evidence="2 3" key="1">
    <citation type="submission" date="2016-01" db="EMBL/GenBank/DDBJ databases">
        <title>High potential of lignocellulose degradation of a new Verrucomicrobia species.</title>
        <authorList>
            <person name="Wang Y."/>
            <person name="Shi Y."/>
            <person name="Qiu Z."/>
            <person name="Liu S."/>
            <person name="Yang H."/>
        </authorList>
    </citation>
    <scope>NUCLEOTIDE SEQUENCE [LARGE SCALE GENOMIC DNA]</scope>
    <source>
        <strain evidence="2 3">TSB47</strain>
    </source>
</reference>
<evidence type="ECO:0000259" key="1">
    <source>
        <dbReference type="PROSITE" id="PS51186"/>
    </source>
</evidence>
<dbReference type="Gene3D" id="3.40.630.30">
    <property type="match status" value="1"/>
</dbReference>
<keyword evidence="3" id="KW-1185">Reference proteome</keyword>
<dbReference type="PROSITE" id="PS51186">
    <property type="entry name" value="GNAT"/>
    <property type="match status" value="1"/>
</dbReference>
<dbReference type="AlphaFoldDB" id="A0A178IJZ0"/>
<dbReference type="GO" id="GO:0016747">
    <property type="term" value="F:acyltransferase activity, transferring groups other than amino-acyl groups"/>
    <property type="evidence" value="ECO:0007669"/>
    <property type="project" value="InterPro"/>
</dbReference>
<dbReference type="Pfam" id="PF13673">
    <property type="entry name" value="Acetyltransf_10"/>
    <property type="match status" value="1"/>
</dbReference>
<comment type="caution">
    <text evidence="2">The sequence shown here is derived from an EMBL/GenBank/DDBJ whole genome shotgun (WGS) entry which is preliminary data.</text>
</comment>
<accession>A0A178IJZ0</accession>
<dbReference type="EMBL" id="LRRQ01000089">
    <property type="protein sequence ID" value="OAM89565.1"/>
    <property type="molecule type" value="Genomic_DNA"/>
</dbReference>
<dbReference type="RefSeq" id="WP_068770613.1">
    <property type="nucleotide sequence ID" value="NZ_CP109796.1"/>
</dbReference>
<evidence type="ECO:0000313" key="3">
    <source>
        <dbReference type="Proteomes" id="UP000078486"/>
    </source>
</evidence>
<name>A0A178IJZ0_9BACT</name>
<proteinExistence type="predicted"/>